<keyword evidence="4" id="KW-0862">Zinc</keyword>
<keyword evidence="9" id="KW-1185">Reference proteome</keyword>
<dbReference type="PROSITE" id="PS51788">
    <property type="entry name" value="CULT"/>
    <property type="match status" value="1"/>
</dbReference>
<evidence type="ECO:0000256" key="1">
    <source>
        <dbReference type="ARBA" id="ARBA00004496"/>
    </source>
</evidence>
<evidence type="ECO:0000256" key="2">
    <source>
        <dbReference type="ARBA" id="ARBA00022490"/>
    </source>
</evidence>
<dbReference type="GO" id="GO:0005737">
    <property type="term" value="C:cytoplasm"/>
    <property type="evidence" value="ECO:0007669"/>
    <property type="project" value="UniProtKB-SubCell"/>
</dbReference>
<dbReference type="FunFam" id="2.170.150.20:FF:000007">
    <property type="entry name" value="Protein cereblon"/>
    <property type="match status" value="1"/>
</dbReference>
<dbReference type="PANTHER" id="PTHR14255">
    <property type="entry name" value="CEREBLON"/>
    <property type="match status" value="1"/>
</dbReference>
<comment type="similarity">
    <text evidence="5">Belongs to the yippee family.</text>
</comment>
<keyword evidence="2" id="KW-0963">Cytoplasm</keyword>
<comment type="subcellular location">
    <subcellularLocation>
        <location evidence="1">Cytoplasm</location>
    </subcellularLocation>
</comment>
<keyword evidence="3" id="KW-0479">Metal-binding</keyword>
<dbReference type="EMBL" id="SCEB01215144">
    <property type="protein sequence ID" value="RXM31062.1"/>
    <property type="molecule type" value="Genomic_DNA"/>
</dbReference>
<comment type="caution">
    <text evidence="8">The sequence shown here is derived from an EMBL/GenBank/DDBJ whole genome shotgun (WGS) entry which is preliminary data.</text>
</comment>
<dbReference type="GO" id="GO:0016567">
    <property type="term" value="P:protein ubiquitination"/>
    <property type="evidence" value="ECO:0007669"/>
    <property type="project" value="TreeGrafter"/>
</dbReference>
<evidence type="ECO:0000256" key="3">
    <source>
        <dbReference type="ARBA" id="ARBA00022723"/>
    </source>
</evidence>
<evidence type="ECO:0000313" key="9">
    <source>
        <dbReference type="Proteomes" id="UP000289886"/>
    </source>
</evidence>
<evidence type="ECO:0000256" key="4">
    <source>
        <dbReference type="ARBA" id="ARBA00022833"/>
    </source>
</evidence>
<gene>
    <name evidence="8" type="ORF">EOD39_17328</name>
</gene>
<sequence length="100" mass="11344">MAAYVNPHGYVHETLTVYKANSLNLIGRPSTQHSWFPGYAWTIAQCRTCGSHLGWKFTATNKDLTPHKFWGLTRSALLPTIPKTDEEEEEGQEASRLLRL</sequence>
<protein>
    <recommendedName>
        <fullName evidence="5">Protein yippee-like</fullName>
    </recommendedName>
</protein>
<accession>A0A444U785</accession>
<dbReference type="GO" id="GO:0031464">
    <property type="term" value="C:Cul4A-RING E3 ubiquitin ligase complex"/>
    <property type="evidence" value="ECO:0007669"/>
    <property type="project" value="TreeGrafter"/>
</dbReference>
<dbReference type="InterPro" id="IPR034750">
    <property type="entry name" value="CULT"/>
</dbReference>
<proteinExistence type="inferred from homology"/>
<dbReference type="InterPro" id="IPR004910">
    <property type="entry name" value="Yippee/Mis18/Cereblon"/>
</dbReference>
<evidence type="ECO:0000259" key="7">
    <source>
        <dbReference type="PROSITE" id="PS51788"/>
    </source>
</evidence>
<reference evidence="8 9" key="1">
    <citation type="submission" date="2019-01" db="EMBL/GenBank/DDBJ databases">
        <title>Draft Genome and Complete Hox-Cluster Characterization of the Sterlet Sturgeon (Acipenser ruthenus).</title>
        <authorList>
            <person name="Wei Q."/>
        </authorList>
    </citation>
    <scope>NUCLEOTIDE SEQUENCE [LARGE SCALE GENOMIC DNA]</scope>
    <source>
        <strain evidence="8">WHYD16114868_AA</strain>
        <tissue evidence="8">Blood</tissue>
    </source>
</reference>
<dbReference type="Gene3D" id="2.170.150.20">
    <property type="entry name" value="Peptide methionine sulfoxide reductase"/>
    <property type="match status" value="1"/>
</dbReference>
<organism evidence="8 9">
    <name type="scientific">Acipenser ruthenus</name>
    <name type="common">Sterlet sturgeon</name>
    <dbReference type="NCBI Taxonomy" id="7906"/>
    <lineage>
        <taxon>Eukaryota</taxon>
        <taxon>Metazoa</taxon>
        <taxon>Chordata</taxon>
        <taxon>Craniata</taxon>
        <taxon>Vertebrata</taxon>
        <taxon>Euteleostomi</taxon>
        <taxon>Actinopterygii</taxon>
        <taxon>Chondrostei</taxon>
        <taxon>Acipenseriformes</taxon>
        <taxon>Acipenseridae</taxon>
        <taxon>Acipenser</taxon>
    </lineage>
</organism>
<dbReference type="PANTHER" id="PTHR14255:SF4">
    <property type="entry name" value="PROTEIN CEREBLON"/>
    <property type="match status" value="1"/>
</dbReference>
<evidence type="ECO:0000256" key="6">
    <source>
        <dbReference type="SAM" id="MobiDB-lite"/>
    </source>
</evidence>
<evidence type="ECO:0000256" key="5">
    <source>
        <dbReference type="RuleBase" id="RU110713"/>
    </source>
</evidence>
<dbReference type="CDD" id="cd15777">
    <property type="entry name" value="CRBN_C_like"/>
    <property type="match status" value="1"/>
</dbReference>
<dbReference type="AlphaFoldDB" id="A0A444U785"/>
<evidence type="ECO:0000313" key="8">
    <source>
        <dbReference type="EMBL" id="RXM31062.1"/>
    </source>
</evidence>
<dbReference type="GO" id="GO:0046872">
    <property type="term" value="F:metal ion binding"/>
    <property type="evidence" value="ECO:0007669"/>
    <property type="project" value="UniProtKB-KW"/>
</dbReference>
<feature type="region of interest" description="Disordered" evidence="6">
    <location>
        <begin position="81"/>
        <end position="100"/>
    </location>
</feature>
<feature type="domain" description="CULT" evidence="7">
    <location>
        <begin position="1"/>
        <end position="81"/>
    </location>
</feature>
<dbReference type="Pfam" id="PF03226">
    <property type="entry name" value="Yippee-Mis18"/>
    <property type="match status" value="1"/>
</dbReference>
<name>A0A444U785_ACIRT</name>
<dbReference type="Proteomes" id="UP000289886">
    <property type="component" value="Unassembled WGS sequence"/>
</dbReference>